<comment type="cofactor">
    <cofactor evidence="1">
        <name>Mg(2+)</name>
        <dbReference type="ChEBI" id="CHEBI:18420"/>
    </cofactor>
</comment>
<name>A0A218NMM9_9ARCH</name>
<dbReference type="OrthoDB" id="40462at2157"/>
<proteinExistence type="predicted"/>
<dbReference type="SUPFAM" id="SSF55811">
    <property type="entry name" value="Nudix"/>
    <property type="match status" value="1"/>
</dbReference>
<feature type="domain" description="Nudix hydrolase" evidence="3">
    <location>
        <begin position="6"/>
        <end position="141"/>
    </location>
</feature>
<dbReference type="AlphaFoldDB" id="A0A218NMM9"/>
<reference evidence="4 5" key="1">
    <citation type="journal article" date="2017" name="Nat. Commun.">
        <title>'ARMAN' archaea depend on association with euryarchaeal host in culture and in situ.</title>
        <authorList>
            <person name="Golyshina O."/>
            <person name="Toshchakov S."/>
            <person name="Makarova K."/>
            <person name="Gavrilov S."/>
            <person name="Korzhenkov A."/>
            <person name="La Cono V."/>
            <person name="Arcadi E."/>
            <person name="Nechitaylo T."/>
            <person name="Ferrer M."/>
            <person name="Kublanov I."/>
            <person name="Wolf Y."/>
            <person name="Yakimov M."/>
            <person name="Golyshin P."/>
            <person name="Slesarev A."/>
            <person name="Kozyavkin S."/>
        </authorList>
    </citation>
    <scope>NUCLEOTIDE SEQUENCE [LARGE SCALE GENOMIC DNA]</scope>
    <source>
        <strain evidence="4 5">Mia14</strain>
    </source>
</reference>
<protein>
    <submittedName>
        <fullName evidence="4">NUDIX family ADP-ribose pyrophosphatase</fullName>
    </submittedName>
</protein>
<gene>
    <name evidence="4" type="ORF">Mia14_0420</name>
</gene>
<dbReference type="EMBL" id="CP019964">
    <property type="protein sequence ID" value="ASI13738.1"/>
    <property type="molecule type" value="Genomic_DNA"/>
</dbReference>
<dbReference type="PANTHER" id="PTHR43046">
    <property type="entry name" value="GDP-MANNOSE MANNOSYL HYDROLASE"/>
    <property type="match status" value="1"/>
</dbReference>
<dbReference type="InterPro" id="IPR000086">
    <property type="entry name" value="NUDIX_hydrolase_dom"/>
</dbReference>
<accession>A0A218NMM9</accession>
<evidence type="ECO:0000259" key="3">
    <source>
        <dbReference type="PROSITE" id="PS51462"/>
    </source>
</evidence>
<dbReference type="KEGG" id="marh:Mia14_0420"/>
<organism evidence="4 5">
    <name type="scientific">Candidatus Mancarchaeum acidiphilum</name>
    <dbReference type="NCBI Taxonomy" id="1920749"/>
    <lineage>
        <taxon>Archaea</taxon>
        <taxon>Candidatus Micrarchaeota</taxon>
        <taxon>Candidatus Mancarchaeum</taxon>
    </lineage>
</organism>
<dbReference type="Proteomes" id="UP000197679">
    <property type="component" value="Chromosome"/>
</dbReference>
<dbReference type="InterPro" id="IPR015797">
    <property type="entry name" value="NUDIX_hydrolase-like_dom_sf"/>
</dbReference>
<dbReference type="InterPro" id="IPR020084">
    <property type="entry name" value="NUDIX_hydrolase_CS"/>
</dbReference>
<dbReference type="PANTHER" id="PTHR43046:SF14">
    <property type="entry name" value="MUTT_NUDIX FAMILY PROTEIN"/>
    <property type="match status" value="1"/>
</dbReference>
<evidence type="ECO:0000256" key="2">
    <source>
        <dbReference type="ARBA" id="ARBA00022801"/>
    </source>
</evidence>
<dbReference type="Pfam" id="PF00293">
    <property type="entry name" value="NUDIX"/>
    <property type="match status" value="1"/>
</dbReference>
<dbReference type="GO" id="GO:0016787">
    <property type="term" value="F:hydrolase activity"/>
    <property type="evidence" value="ECO:0007669"/>
    <property type="project" value="UniProtKB-KW"/>
</dbReference>
<evidence type="ECO:0000313" key="5">
    <source>
        <dbReference type="Proteomes" id="UP000197679"/>
    </source>
</evidence>
<dbReference type="PROSITE" id="PS51462">
    <property type="entry name" value="NUDIX"/>
    <property type="match status" value="1"/>
</dbReference>
<evidence type="ECO:0000313" key="4">
    <source>
        <dbReference type="EMBL" id="ASI13738.1"/>
    </source>
</evidence>
<dbReference type="Gene3D" id="3.90.79.10">
    <property type="entry name" value="Nucleoside Triphosphate Pyrophosphohydrolase"/>
    <property type="match status" value="1"/>
</dbReference>
<dbReference type="RefSeq" id="WP_088819917.1">
    <property type="nucleotide sequence ID" value="NZ_CP019964.1"/>
</dbReference>
<dbReference type="CDD" id="cd02883">
    <property type="entry name" value="NUDIX_Hydrolase"/>
    <property type="match status" value="1"/>
</dbReference>
<dbReference type="PROSITE" id="PS00893">
    <property type="entry name" value="NUDIX_BOX"/>
    <property type="match status" value="1"/>
</dbReference>
<keyword evidence="5" id="KW-1185">Reference proteome</keyword>
<keyword evidence="2" id="KW-0378">Hydrolase</keyword>
<dbReference type="GeneID" id="33313974"/>
<sequence>MEEQEKGHLGAYTCIFNNSFSEMLLLWRTKETRNGEEIKGWGNIGGSFEPGETALQTCIREAKEEIGVDLNPNKLIPVGTKTSPEGSAHKWAIYFYATSIDEHTKIKLNDESRGYGWFERDELPECTLDSKEELIGWWDLAETSFENG</sequence>
<evidence type="ECO:0000256" key="1">
    <source>
        <dbReference type="ARBA" id="ARBA00001946"/>
    </source>
</evidence>